<dbReference type="InterPro" id="IPR011320">
    <property type="entry name" value="RNase_H1_N"/>
</dbReference>
<protein>
    <recommendedName>
        <fullName evidence="1">Ribonuclease H1 N-terminal domain-containing protein</fullName>
    </recommendedName>
</protein>
<accession>A0A6P8AN28</accession>
<gene>
    <name evidence="3" type="ORF">PgNI_12294</name>
</gene>
<dbReference type="Pfam" id="PF01693">
    <property type="entry name" value="Cauli_VI"/>
    <property type="match status" value="2"/>
</dbReference>
<proteinExistence type="predicted"/>
<organism evidence="2 3">
    <name type="scientific">Pyricularia grisea</name>
    <name type="common">Crabgrass-specific blast fungus</name>
    <name type="synonym">Magnaporthe grisea</name>
    <dbReference type="NCBI Taxonomy" id="148305"/>
    <lineage>
        <taxon>Eukaryota</taxon>
        <taxon>Fungi</taxon>
        <taxon>Dikarya</taxon>
        <taxon>Ascomycota</taxon>
        <taxon>Pezizomycotina</taxon>
        <taxon>Sordariomycetes</taxon>
        <taxon>Sordariomycetidae</taxon>
        <taxon>Magnaporthales</taxon>
        <taxon>Pyriculariaceae</taxon>
        <taxon>Pyricularia</taxon>
    </lineage>
</organism>
<dbReference type="AlphaFoldDB" id="A0A6P8AN28"/>
<dbReference type="KEGG" id="pgri:PgNI_12294"/>
<dbReference type="Proteomes" id="UP000515153">
    <property type="component" value="Unplaced"/>
</dbReference>
<dbReference type="RefSeq" id="XP_030976296.1">
    <property type="nucleotide sequence ID" value="XM_031132247.1"/>
</dbReference>
<evidence type="ECO:0000313" key="3">
    <source>
        <dbReference type="RefSeq" id="XP_030976296.1"/>
    </source>
</evidence>
<feature type="domain" description="Ribonuclease H1 N-terminal" evidence="1">
    <location>
        <begin position="11"/>
        <end position="54"/>
    </location>
</feature>
<sequence length="161" mass="17849">MAPKKSKRKDYYAIKRGRFPPMITTCWFTAHSQVNGFPGNDYKGFSTFWDAKEYMQHGNDGHATFHFHACPTDVTEAMAINEKGKHHAFISGNQSGVVPTYREVQKMVHGVSGASHKSFGTEECALAFLTAGLASILLAHRSPCRSAPVRTNDNHTPLHKS</sequence>
<dbReference type="InterPro" id="IPR009027">
    <property type="entry name" value="Ribosomal_bL9/RNase_H1_N"/>
</dbReference>
<dbReference type="SUPFAM" id="SSF55658">
    <property type="entry name" value="L9 N-domain-like"/>
    <property type="match status" value="2"/>
</dbReference>
<dbReference type="InterPro" id="IPR037056">
    <property type="entry name" value="RNase_H1_N_sf"/>
</dbReference>
<reference evidence="3" key="2">
    <citation type="submission" date="2019-10" db="EMBL/GenBank/DDBJ databases">
        <authorList>
            <consortium name="NCBI Genome Project"/>
        </authorList>
    </citation>
    <scope>NUCLEOTIDE SEQUENCE</scope>
    <source>
        <strain evidence="3">NI907</strain>
    </source>
</reference>
<dbReference type="Gene3D" id="3.40.970.10">
    <property type="entry name" value="Ribonuclease H1, N-terminal domain"/>
    <property type="match status" value="2"/>
</dbReference>
<feature type="domain" description="Ribonuclease H1 N-terminal" evidence="1">
    <location>
        <begin position="90"/>
        <end position="128"/>
    </location>
</feature>
<reference evidence="3" key="1">
    <citation type="journal article" date="2019" name="Mol. Biol. Evol.">
        <title>Blast fungal genomes show frequent chromosomal changes, gene gains and losses, and effector gene turnover.</title>
        <authorList>
            <person name="Gomez Luciano L.B."/>
            <person name="Jason Tsai I."/>
            <person name="Chuma I."/>
            <person name="Tosa Y."/>
            <person name="Chen Y.H."/>
            <person name="Li J.Y."/>
            <person name="Li M.Y."/>
            <person name="Jade Lu M.Y."/>
            <person name="Nakayashiki H."/>
            <person name="Li W.H."/>
        </authorList>
    </citation>
    <scope>NUCLEOTIDE SEQUENCE</scope>
    <source>
        <strain evidence="3">NI907</strain>
    </source>
</reference>
<reference evidence="3" key="3">
    <citation type="submission" date="2025-08" db="UniProtKB">
        <authorList>
            <consortium name="RefSeq"/>
        </authorList>
    </citation>
    <scope>IDENTIFICATION</scope>
    <source>
        <strain evidence="3">NI907</strain>
    </source>
</reference>
<keyword evidence="2" id="KW-1185">Reference proteome</keyword>
<evidence type="ECO:0000313" key="2">
    <source>
        <dbReference type="Proteomes" id="UP000515153"/>
    </source>
</evidence>
<dbReference type="GeneID" id="41967152"/>
<name>A0A6P8AN28_PYRGI</name>
<evidence type="ECO:0000259" key="1">
    <source>
        <dbReference type="Pfam" id="PF01693"/>
    </source>
</evidence>